<dbReference type="GeneID" id="106459041"/>
<feature type="compositionally biased region" description="Acidic residues" evidence="1">
    <location>
        <begin position="1543"/>
        <end position="1552"/>
    </location>
</feature>
<dbReference type="InterPro" id="IPR026163">
    <property type="entry name" value="Nckap5l"/>
</dbReference>
<keyword evidence="2" id="KW-1185">Reference proteome</keyword>
<organism evidence="2 3">
    <name type="scientific">Limulus polyphemus</name>
    <name type="common">Atlantic horseshoe crab</name>
    <dbReference type="NCBI Taxonomy" id="6850"/>
    <lineage>
        <taxon>Eukaryota</taxon>
        <taxon>Metazoa</taxon>
        <taxon>Ecdysozoa</taxon>
        <taxon>Arthropoda</taxon>
        <taxon>Chelicerata</taxon>
        <taxon>Merostomata</taxon>
        <taxon>Xiphosura</taxon>
        <taxon>Limulidae</taxon>
        <taxon>Limulus</taxon>
    </lineage>
</organism>
<dbReference type="Proteomes" id="UP000694941">
    <property type="component" value="Unplaced"/>
</dbReference>
<feature type="compositionally biased region" description="Basic and acidic residues" evidence="1">
    <location>
        <begin position="1576"/>
        <end position="1592"/>
    </location>
</feature>
<reference evidence="3" key="1">
    <citation type="submission" date="2025-08" db="UniProtKB">
        <authorList>
            <consortium name="RefSeq"/>
        </authorList>
    </citation>
    <scope>IDENTIFICATION</scope>
    <source>
        <tissue evidence="3">Muscle</tissue>
    </source>
</reference>
<feature type="region of interest" description="Disordered" evidence="1">
    <location>
        <begin position="1533"/>
        <end position="1562"/>
    </location>
</feature>
<evidence type="ECO:0000313" key="2">
    <source>
        <dbReference type="Proteomes" id="UP000694941"/>
    </source>
</evidence>
<protein>
    <submittedName>
        <fullName evidence="3">Uncharacterized protein LOC106459041</fullName>
    </submittedName>
</protein>
<gene>
    <name evidence="3" type="primary">LOC106459041</name>
</gene>
<dbReference type="RefSeq" id="XP_022241393.1">
    <property type="nucleotide sequence ID" value="XM_022385685.1"/>
</dbReference>
<proteinExistence type="predicted"/>
<dbReference type="PANTHER" id="PTHR21740">
    <property type="entry name" value="NCK-ASSOCIATED PROTEIN 5"/>
    <property type="match status" value="1"/>
</dbReference>
<sequence length="1656" mass="189944">MAKKVRVKKDLVKERMFRQDVEIRLKEAESERRICRVNLIKLQRDLQRMEDMVKSMLHFKSQLDQLRHEKTTLSVKYENKLRNYQTCIGTLERNNLLLLNELQRRNVRNDTENSEEEKAFSINQVFLEHIQLLEKENSTLLLESEQQRMQYEQCIDEVANQVIKALLVQKNLREECVKLEKRVSDLELQNKSISLMVKQQLQSSKMVFQQDLSSTVSPSQTFDGSLQQCQLQSSMPSTNQILISVQNEQNKLPCNISTKEMINTICWKNSSKNINKFEHRAHLDERNVKEVTNATCNSWNIQQQQQQQVEVNRHYKDLDLSGADANPMAETKLLSVDNLSPLISPNKIPVINHRTVKSTANRFTQSMCDTTSNDSQLNFNYRVLPYTSSKNYTLRDSSLPSFTVDNLVSEVERSQPCPSLNHDFHEICTGNKKMGPSEPKEHSLCIRNSCLLQDISQETTAFVPIVNSNQLEKHVTRRTNTVVRNNVNPELNNRCYSITDTIRLNGLHHSKDNSKSTVENDIGSKDEGYSTMSSDIQEEVIEGPNSNMQDSHLFSVNLSEHVKTRRSDVSPVHLKVSTEEHGRIFSSDSRLGLCQFRQTSFMDTIYSSSSEGESKYAVERKDLLSPCNHDEEMIKQTMSICSMPLPKNGTNSQEFTSLDKHNAAQDYETARIQRIQRNDTSNTITRGFQEIMPDNSCTTNKIITKAKTFTHNNNFLPQSSKHLDNIKHIEKLSNSEFMKVEPHTVTNQFERMDSEKGVSSVSTQMTSQKKYFPQTPAILQTSLRRTTSDSILNFEKELHPYVCSKKVTRFRFNLNSLERCVSACEILFPANRSFLVSTTTDRRKSSEEENTSAILFKNVTPWRKLETSLVCSDSLSSVHSSASEVTNSEESEELSPTSLKCSRDTDIWSPSGDECDFPEHYNFVQQWLQQEGDQLLKDCSKDEKEDTAGWTFQLCLEDKKQNVTDNDKTTEFKTISFKNIPDNVRESKEKKKNIEGNLKNSLSSPVVRKTPSLQHYTSYVFTVPPNKPNKFKDLVESSCKNSHYQEDFTESYCVNSNSLQNTKNDEATYRSYWSNEIDWKRNDDATQACRTVESCGGYYGSSHEAPVLDSEQFIDLPREDFPLEKNTPKSFQTKDISAETKTVQNKPKNNQKPLQVCSQISKKIVENVSQSYSMVDIECEEKLQQNHFSTMFKQGKFNKKKRKVYPNINSIIHNGFLKPSSNKRNSNESLNNSMHRTLPITTQLFYKPSKHQTEIFQFSPNKKQSTLPRFERALLKTLDPVDQNIRKQSQSKPTIPPKPISLISRSSRIPVLGIHKSNETNHKKSGRIKVPIPALSSSVVLKEEKQEDLGWNKSNKMPNKYISSAKRKLKNPESYKITSNCSEKIILEQVDRKKSVINQRPSPLKNKWVKPVEKKLKRQTTEKLSTRSVLKSSQIKEKFPFDQQNASVELDPLAFESSDLSVAQKIQILNTLMDQTEKTSFLNNSASSGFRDNSLVFVPMVKEGAKEGYRSSWIHVSTEVDLNIPKTIPQISTTDVCSSISSEESEEQEEDDHQGTVGLQHRGSLVKDESLIECPAHRTNERFSNRKKKEDTLLQNSNNESRTYYNIDLTSPRIRDMTDSFLSYLSHNEDSSKRISFSDSCAESFSSSTRSLNHSD</sequence>
<evidence type="ECO:0000313" key="3">
    <source>
        <dbReference type="RefSeq" id="XP_022241393.1"/>
    </source>
</evidence>
<evidence type="ECO:0000256" key="1">
    <source>
        <dbReference type="SAM" id="MobiDB-lite"/>
    </source>
</evidence>
<name>A0ABM1SCN8_LIMPO</name>
<feature type="region of interest" description="Disordered" evidence="1">
    <location>
        <begin position="1576"/>
        <end position="1597"/>
    </location>
</feature>
<accession>A0ABM1SCN8</accession>
<dbReference type="PANTHER" id="PTHR21740:SF8">
    <property type="entry name" value="NCK-ASSOCIATED PROTEIN 5"/>
    <property type="match status" value="1"/>
</dbReference>